<protein>
    <submittedName>
        <fullName evidence="1">Uncharacterized protein</fullName>
    </submittedName>
</protein>
<organism evidence="1 2">
    <name type="scientific">Terriglobus roseus</name>
    <dbReference type="NCBI Taxonomy" id="392734"/>
    <lineage>
        <taxon>Bacteria</taxon>
        <taxon>Pseudomonadati</taxon>
        <taxon>Acidobacteriota</taxon>
        <taxon>Terriglobia</taxon>
        <taxon>Terriglobales</taxon>
        <taxon>Acidobacteriaceae</taxon>
        <taxon>Terriglobus</taxon>
    </lineage>
</organism>
<keyword evidence="2" id="KW-1185">Reference proteome</keyword>
<dbReference type="AlphaFoldDB" id="A0A1G7HWR1"/>
<reference evidence="2" key="1">
    <citation type="submission" date="2016-10" db="EMBL/GenBank/DDBJ databases">
        <authorList>
            <person name="Varghese N."/>
            <person name="Submissions S."/>
        </authorList>
    </citation>
    <scope>NUCLEOTIDE SEQUENCE [LARGE SCALE GENOMIC DNA]</scope>
    <source>
        <strain evidence="2">GAS232</strain>
    </source>
</reference>
<evidence type="ECO:0000313" key="2">
    <source>
        <dbReference type="Proteomes" id="UP000182427"/>
    </source>
</evidence>
<sequence>MYKYTEPYQSRLPVVHFRYVRGKWLGTLTERLRFRYPAVFLRSRMSYGYPDFADPF</sequence>
<evidence type="ECO:0000313" key="1">
    <source>
        <dbReference type="EMBL" id="SDF04951.1"/>
    </source>
</evidence>
<dbReference type="Proteomes" id="UP000182427">
    <property type="component" value="Chromosome I"/>
</dbReference>
<name>A0A1G7HWR1_9BACT</name>
<accession>A0A1G7HWR1</accession>
<gene>
    <name evidence="1" type="ORF">SAMN05444167_1239</name>
</gene>
<proteinExistence type="predicted"/>
<dbReference type="EMBL" id="LT629690">
    <property type="protein sequence ID" value="SDF04951.1"/>
    <property type="molecule type" value="Genomic_DNA"/>
</dbReference>